<name>A0A226D1D3_FOLCA</name>
<evidence type="ECO:0000256" key="1">
    <source>
        <dbReference type="SAM" id="Phobius"/>
    </source>
</evidence>
<proteinExistence type="predicted"/>
<feature type="transmembrane region" description="Helical" evidence="1">
    <location>
        <begin position="271"/>
        <end position="291"/>
    </location>
</feature>
<dbReference type="AlphaFoldDB" id="A0A226D1D3"/>
<comment type="caution">
    <text evidence="2">The sequence shown here is derived from an EMBL/GenBank/DDBJ whole genome shotgun (WGS) entry which is preliminary data.</text>
</comment>
<evidence type="ECO:0000313" key="3">
    <source>
        <dbReference type="Proteomes" id="UP000198287"/>
    </source>
</evidence>
<sequence length="300" mass="34165">MITELNAPLRQSRPETFQDLVCQGGYILNSKNSHDVARWVRGAKLDTYFGYWGKLNWLLPNVSNAFASDTCFRMLSTPTQAAFGTTYLFYIHLVFKYGFEIKNLLKQVQINKERALEISKAKLFYLLLLNPVHNFLPSGINFTKGTYTSTELQDLVDRDITICHKKTALVGMTELIEGEMDFLTKSYPSKKFYSGNDLLEQKRSGWTFLGGGRSPVSRSISPVHQRFKALVHSGIYSRLKREMARNMWKGRTPVKNDTSYIVSPMGINGRLVTVFIICGALLSVGLIVFMAEVRNYAWKL</sequence>
<keyword evidence="1" id="KW-1133">Transmembrane helix</keyword>
<dbReference type="Proteomes" id="UP000198287">
    <property type="component" value="Unassembled WGS sequence"/>
</dbReference>
<gene>
    <name evidence="2" type="ORF">Fcan01_26064</name>
</gene>
<evidence type="ECO:0000313" key="2">
    <source>
        <dbReference type="EMBL" id="OXA39029.1"/>
    </source>
</evidence>
<accession>A0A226D1D3</accession>
<organism evidence="2 3">
    <name type="scientific">Folsomia candida</name>
    <name type="common">Springtail</name>
    <dbReference type="NCBI Taxonomy" id="158441"/>
    <lineage>
        <taxon>Eukaryota</taxon>
        <taxon>Metazoa</taxon>
        <taxon>Ecdysozoa</taxon>
        <taxon>Arthropoda</taxon>
        <taxon>Hexapoda</taxon>
        <taxon>Collembola</taxon>
        <taxon>Entomobryomorpha</taxon>
        <taxon>Isotomoidea</taxon>
        <taxon>Isotomidae</taxon>
        <taxon>Proisotominae</taxon>
        <taxon>Folsomia</taxon>
    </lineage>
</organism>
<keyword evidence="3" id="KW-1185">Reference proteome</keyword>
<reference evidence="2 3" key="1">
    <citation type="submission" date="2015-12" db="EMBL/GenBank/DDBJ databases">
        <title>The genome of Folsomia candida.</title>
        <authorList>
            <person name="Faddeeva A."/>
            <person name="Derks M.F."/>
            <person name="Anvar Y."/>
            <person name="Smit S."/>
            <person name="Van Straalen N."/>
            <person name="Roelofs D."/>
        </authorList>
    </citation>
    <scope>NUCLEOTIDE SEQUENCE [LARGE SCALE GENOMIC DNA]</scope>
    <source>
        <strain evidence="2 3">VU population</strain>
        <tissue evidence="2">Whole body</tissue>
    </source>
</reference>
<keyword evidence="1" id="KW-0472">Membrane</keyword>
<dbReference type="EMBL" id="LNIX01000041">
    <property type="protein sequence ID" value="OXA39029.1"/>
    <property type="molecule type" value="Genomic_DNA"/>
</dbReference>
<keyword evidence="1" id="KW-0812">Transmembrane</keyword>
<protein>
    <submittedName>
        <fullName evidence="2">Uncharacterized protein</fullName>
    </submittedName>
</protein>